<dbReference type="EMBL" id="CP020772">
    <property type="protein sequence ID" value="ARI77778.1"/>
    <property type="molecule type" value="Genomic_DNA"/>
</dbReference>
<organism evidence="2 3">
    <name type="scientific">Halobacillus mangrovi</name>
    <dbReference type="NCBI Taxonomy" id="402384"/>
    <lineage>
        <taxon>Bacteria</taxon>
        <taxon>Bacillati</taxon>
        <taxon>Bacillota</taxon>
        <taxon>Bacilli</taxon>
        <taxon>Bacillales</taxon>
        <taxon>Bacillaceae</taxon>
        <taxon>Halobacillus</taxon>
    </lineage>
</organism>
<dbReference type="KEGG" id="hmn:HM131_13375"/>
<sequence>MPLIKDGTTTIAYTLHKKADIHFVKIYIDDLNGIKVTASELRSEDKIQAFLNKKAEWIKDKWTSLHENLYHIDRLTLEDGQKISYLGRSYQLIIQESDEDQATFRFQKGKFRFTYPPAIDMGERNEKLIQLAREWLQSKADEKYRKLHSSKVTREEDVFRLGVKETDHIKLNWRLVQQPKAEILERIDDLIQEKTC</sequence>
<evidence type="ECO:0000259" key="1">
    <source>
        <dbReference type="Pfam" id="PF01863"/>
    </source>
</evidence>
<dbReference type="InterPro" id="IPR002725">
    <property type="entry name" value="YgjP-like_metallopeptidase"/>
</dbReference>
<dbReference type="OrthoDB" id="9811177at2"/>
<dbReference type="AlphaFoldDB" id="A0A1W5ZWV5"/>
<gene>
    <name evidence="2" type="ORF">HM131_13375</name>
</gene>
<evidence type="ECO:0000313" key="3">
    <source>
        <dbReference type="Proteomes" id="UP000192527"/>
    </source>
</evidence>
<dbReference type="Proteomes" id="UP000192527">
    <property type="component" value="Chromosome"/>
</dbReference>
<protein>
    <recommendedName>
        <fullName evidence="1">YgjP-like metallopeptidase domain-containing protein</fullName>
    </recommendedName>
</protein>
<accession>A0A1W5ZWV5</accession>
<evidence type="ECO:0000313" key="2">
    <source>
        <dbReference type="EMBL" id="ARI77778.1"/>
    </source>
</evidence>
<name>A0A1W5ZWV5_9BACI</name>
<feature type="domain" description="YgjP-like metallopeptidase" evidence="1">
    <location>
        <begin position="24"/>
        <end position="180"/>
    </location>
</feature>
<dbReference type="Pfam" id="PF01863">
    <property type="entry name" value="YgjP-like"/>
    <property type="match status" value="1"/>
</dbReference>
<proteinExistence type="predicted"/>
<keyword evidence="3" id="KW-1185">Reference proteome</keyword>
<dbReference type="STRING" id="402384.HM131_13375"/>
<reference evidence="2 3" key="1">
    <citation type="submission" date="2017-04" db="EMBL/GenBank/DDBJ databases">
        <title>The whole genome sequencing and assembly of Halobacillus mangrovi strain.</title>
        <authorList>
            <person name="Lee S.-J."/>
            <person name="Park M.-K."/>
            <person name="Kim J.-Y."/>
            <person name="Lee Y.-J."/>
            <person name="Yi H."/>
            <person name="Bahn Y.-S."/>
            <person name="Kim J.F."/>
            <person name="Lee D.-W."/>
        </authorList>
    </citation>
    <scope>NUCLEOTIDE SEQUENCE [LARGE SCALE GENOMIC DNA]</scope>
    <source>
        <strain evidence="2 3">KTB 131</strain>
    </source>
</reference>
<dbReference type="RefSeq" id="WP_085030239.1">
    <property type="nucleotide sequence ID" value="NZ_CP020772.1"/>
</dbReference>